<dbReference type="PANTHER" id="PTHR33542:SF3">
    <property type="entry name" value="SIROHYDROCHLORIN FERROCHELATASE, CHLOROPLASTIC"/>
    <property type="match status" value="1"/>
</dbReference>
<organism evidence="3 4">
    <name type="scientific">Rhodocyclus tenuis</name>
    <name type="common">Rhodospirillum tenue</name>
    <dbReference type="NCBI Taxonomy" id="1066"/>
    <lineage>
        <taxon>Bacteria</taxon>
        <taxon>Pseudomonadati</taxon>
        <taxon>Pseudomonadota</taxon>
        <taxon>Betaproteobacteria</taxon>
        <taxon>Rhodocyclales</taxon>
        <taxon>Rhodocyclaceae</taxon>
        <taxon>Rhodocyclus</taxon>
    </lineage>
</organism>
<protein>
    <submittedName>
        <fullName evidence="3">Cobalamin biosynthesis protein CbiX</fullName>
    </submittedName>
</protein>
<keyword evidence="1" id="KW-0479">Metal-binding</keyword>
<evidence type="ECO:0000313" key="4">
    <source>
        <dbReference type="Proteomes" id="UP000480275"/>
    </source>
</evidence>
<dbReference type="EMBL" id="WIXJ01000006">
    <property type="protein sequence ID" value="MQY52091.1"/>
    <property type="molecule type" value="Genomic_DNA"/>
</dbReference>
<dbReference type="Gene3D" id="3.40.50.1400">
    <property type="match status" value="1"/>
</dbReference>
<evidence type="ECO:0000313" key="3">
    <source>
        <dbReference type="EMBL" id="MQY52091.1"/>
    </source>
</evidence>
<accession>A0A6L5JYH1</accession>
<gene>
    <name evidence="3" type="ORF">GHK24_09925</name>
</gene>
<dbReference type="AlphaFoldDB" id="A0A6L5JYH1"/>
<sequence>MSPSADAPTLILFAHGARDPQWDAPLHRIAAAIRERSPDQRVTMAFLGLRAPTLDTCVETLVADGHRSLLIVPIFVANSGHLIREMPPLIDALQTRFPQVQIALADAVGEAEPVVQAIATHALSLLLTSETTPANDSLGP</sequence>
<dbReference type="InterPro" id="IPR002762">
    <property type="entry name" value="CbiX-like"/>
</dbReference>
<dbReference type="Pfam" id="PF01903">
    <property type="entry name" value="CbiX"/>
    <property type="match status" value="1"/>
</dbReference>
<keyword evidence="2" id="KW-0456">Lyase</keyword>
<evidence type="ECO:0000256" key="2">
    <source>
        <dbReference type="ARBA" id="ARBA00023239"/>
    </source>
</evidence>
<dbReference type="Proteomes" id="UP000480275">
    <property type="component" value="Unassembled WGS sequence"/>
</dbReference>
<dbReference type="OrthoDB" id="9797895at2"/>
<evidence type="ECO:0000256" key="1">
    <source>
        <dbReference type="ARBA" id="ARBA00022723"/>
    </source>
</evidence>
<comment type="caution">
    <text evidence="3">The sequence shown here is derived from an EMBL/GenBank/DDBJ whole genome shotgun (WGS) entry which is preliminary data.</text>
</comment>
<dbReference type="SUPFAM" id="SSF53800">
    <property type="entry name" value="Chelatase"/>
    <property type="match status" value="1"/>
</dbReference>
<dbReference type="GO" id="GO:0016829">
    <property type="term" value="F:lyase activity"/>
    <property type="evidence" value="ECO:0007669"/>
    <property type="project" value="UniProtKB-KW"/>
</dbReference>
<dbReference type="CDD" id="cd03416">
    <property type="entry name" value="CbiX_SirB_N"/>
    <property type="match status" value="1"/>
</dbReference>
<name>A0A6L5JYH1_RHOTE</name>
<proteinExistence type="predicted"/>
<dbReference type="PANTHER" id="PTHR33542">
    <property type="entry name" value="SIROHYDROCHLORIN FERROCHELATASE, CHLOROPLASTIC"/>
    <property type="match status" value="1"/>
</dbReference>
<dbReference type="InterPro" id="IPR050963">
    <property type="entry name" value="Sirohydro_Cobaltochel/CbiX"/>
</dbReference>
<dbReference type="GO" id="GO:0046872">
    <property type="term" value="F:metal ion binding"/>
    <property type="evidence" value="ECO:0007669"/>
    <property type="project" value="UniProtKB-KW"/>
</dbReference>
<reference evidence="3 4" key="1">
    <citation type="submission" date="2019-10" db="EMBL/GenBank/DDBJ databases">
        <title>Whole-genome sequence of the purple nonsulfur photosynthetic bacterium Rhodocyclus tenuis.</title>
        <authorList>
            <person name="Kyndt J.A."/>
            <person name="Meyer T.E."/>
        </authorList>
    </citation>
    <scope>NUCLEOTIDE SEQUENCE [LARGE SCALE GENOMIC DNA]</scope>
    <source>
        <strain evidence="3 4">DSM 110</strain>
    </source>
</reference>